<evidence type="ECO:0000313" key="4">
    <source>
        <dbReference type="Proteomes" id="UP000264753"/>
    </source>
</evidence>
<dbReference type="Proteomes" id="UP000264179">
    <property type="component" value="Unassembled WGS sequence"/>
</dbReference>
<comment type="caution">
    <text evidence="1">The sequence shown here is derived from an EMBL/GenBank/DDBJ whole genome shotgun (WGS) entry which is preliminary data.</text>
</comment>
<sequence length="101" mass="11235">MGFTTQSHAENQAYDLVKSCVEAVDVFDNKGANKILAAVSTSLEEALRAGYCRGVIIEYRRQERGNCERSSWLVQARNIASHSINDLQKINIDALLRSSCD</sequence>
<dbReference type="Proteomes" id="UP000264753">
    <property type="component" value="Unassembled WGS sequence"/>
</dbReference>
<accession>A0A358HTG7</accession>
<organism evidence="1 4">
    <name type="scientific">Thalassospira lucentensis</name>
    <dbReference type="NCBI Taxonomy" id="168935"/>
    <lineage>
        <taxon>Bacteria</taxon>
        <taxon>Pseudomonadati</taxon>
        <taxon>Pseudomonadota</taxon>
        <taxon>Alphaproteobacteria</taxon>
        <taxon>Rhodospirillales</taxon>
        <taxon>Thalassospiraceae</taxon>
        <taxon>Thalassospira</taxon>
    </lineage>
</organism>
<protein>
    <submittedName>
        <fullName evidence="1">Uncharacterized protein</fullName>
    </submittedName>
</protein>
<evidence type="ECO:0000313" key="2">
    <source>
        <dbReference type="EMBL" id="HCW66369.1"/>
    </source>
</evidence>
<proteinExistence type="predicted"/>
<gene>
    <name evidence="1" type="ORF">DEF21_11305</name>
    <name evidence="2" type="ORF">DHR80_03980</name>
</gene>
<evidence type="ECO:0000313" key="3">
    <source>
        <dbReference type="Proteomes" id="UP000264179"/>
    </source>
</evidence>
<name>A0A358HTG7_9PROT</name>
<dbReference type="EMBL" id="DPOP01000036">
    <property type="protein sequence ID" value="HCW66369.1"/>
    <property type="molecule type" value="Genomic_DNA"/>
</dbReference>
<dbReference type="EMBL" id="DOOG01000092">
    <property type="protein sequence ID" value="HBU98475.1"/>
    <property type="molecule type" value="Genomic_DNA"/>
</dbReference>
<reference evidence="3 4" key="1">
    <citation type="journal article" date="2018" name="Nat. Biotechnol.">
        <title>A standardized bacterial taxonomy based on genome phylogeny substantially revises the tree of life.</title>
        <authorList>
            <person name="Parks D.H."/>
            <person name="Chuvochina M."/>
            <person name="Waite D.W."/>
            <person name="Rinke C."/>
            <person name="Skarshewski A."/>
            <person name="Chaumeil P.A."/>
            <person name="Hugenholtz P."/>
        </authorList>
    </citation>
    <scope>NUCLEOTIDE SEQUENCE [LARGE SCALE GENOMIC DNA]</scope>
    <source>
        <strain evidence="1">UBA8707</strain>
        <strain evidence="2">UBA9881</strain>
    </source>
</reference>
<dbReference type="AlphaFoldDB" id="A0A358HTG7"/>
<evidence type="ECO:0000313" key="1">
    <source>
        <dbReference type="EMBL" id="HBU98475.1"/>
    </source>
</evidence>